<sequence length="106" mass="11718">MKIKTGDKVKILSGKDSEKTGKVLQVLKNKLTDKVFVVVEGANILKKHLRAGRKGEKGQIIELPAPIDMSNVMLIDSNSKKPTRVGYKIEGEEKKRVAKVSGEFID</sequence>
<comment type="subunit">
    <text evidence="5">Part of the 50S ribosomal subunit.</text>
</comment>
<dbReference type="SMART" id="SM00739">
    <property type="entry name" value="KOW"/>
    <property type="match status" value="1"/>
</dbReference>
<dbReference type="InterPro" id="IPR005824">
    <property type="entry name" value="KOW"/>
</dbReference>
<dbReference type="SUPFAM" id="SSF50104">
    <property type="entry name" value="Translation proteins SH3-like domain"/>
    <property type="match status" value="1"/>
</dbReference>
<feature type="domain" description="KOW" evidence="6">
    <location>
        <begin position="2"/>
        <end position="29"/>
    </location>
</feature>
<dbReference type="CDD" id="cd06089">
    <property type="entry name" value="KOW_RPL26"/>
    <property type="match status" value="1"/>
</dbReference>
<dbReference type="PANTHER" id="PTHR12903">
    <property type="entry name" value="MITOCHONDRIAL RIBOSOMAL PROTEIN L24"/>
    <property type="match status" value="1"/>
</dbReference>
<keyword evidence="2 5" id="KW-0689">Ribosomal protein</keyword>
<dbReference type="InterPro" id="IPR003256">
    <property type="entry name" value="Ribosomal_uL24"/>
</dbReference>
<dbReference type="Pfam" id="PF00467">
    <property type="entry name" value="KOW"/>
    <property type="match status" value="1"/>
</dbReference>
<organism evidence="7 8">
    <name type="scientific">Candidatus Magasanikbacteria bacterium CG10_big_fil_rev_8_21_14_0_10_36_16</name>
    <dbReference type="NCBI Taxonomy" id="1974645"/>
    <lineage>
        <taxon>Bacteria</taxon>
        <taxon>Candidatus Magasanikiibacteriota</taxon>
    </lineage>
</organism>
<proteinExistence type="inferred from homology"/>
<evidence type="ECO:0000256" key="4">
    <source>
        <dbReference type="ARBA" id="ARBA00035206"/>
    </source>
</evidence>
<dbReference type="EMBL" id="PFBU01000025">
    <property type="protein sequence ID" value="PIR78477.1"/>
    <property type="molecule type" value="Genomic_DNA"/>
</dbReference>
<dbReference type="InterPro" id="IPR008991">
    <property type="entry name" value="Translation_prot_SH3-like_sf"/>
</dbReference>
<evidence type="ECO:0000256" key="1">
    <source>
        <dbReference type="ARBA" id="ARBA00010618"/>
    </source>
</evidence>
<keyword evidence="3 5" id="KW-0687">Ribonucleoprotein</keyword>
<dbReference type="Proteomes" id="UP000230852">
    <property type="component" value="Unassembled WGS sequence"/>
</dbReference>
<dbReference type="NCBIfam" id="TIGR01079">
    <property type="entry name" value="rplX_bact"/>
    <property type="match status" value="1"/>
</dbReference>
<comment type="caution">
    <text evidence="7">The sequence shown here is derived from an EMBL/GenBank/DDBJ whole genome shotgun (WGS) entry which is preliminary data.</text>
</comment>
<comment type="function">
    <text evidence="5">One of the proteins that surrounds the polypeptide exit tunnel on the outside of the subunit.</text>
</comment>
<evidence type="ECO:0000256" key="5">
    <source>
        <dbReference type="HAMAP-Rule" id="MF_01326"/>
    </source>
</evidence>
<dbReference type="AlphaFoldDB" id="A0A2H0TZ24"/>
<reference evidence="8" key="1">
    <citation type="submission" date="2017-09" db="EMBL/GenBank/DDBJ databases">
        <title>Depth-based differentiation of microbial function through sediment-hosted aquifers and enrichment of novel symbionts in the deep terrestrial subsurface.</title>
        <authorList>
            <person name="Probst A.J."/>
            <person name="Ladd B."/>
            <person name="Jarett J.K."/>
            <person name="Geller-Mcgrath D.E."/>
            <person name="Sieber C.M.K."/>
            <person name="Emerson J.B."/>
            <person name="Anantharaman K."/>
            <person name="Thomas B.C."/>
            <person name="Malmstrom R."/>
            <person name="Stieglmeier M."/>
            <person name="Klingl A."/>
            <person name="Woyke T."/>
            <person name="Ryan C.M."/>
            <person name="Banfield J.F."/>
        </authorList>
    </citation>
    <scope>NUCLEOTIDE SEQUENCE [LARGE SCALE GENOMIC DNA]</scope>
</reference>
<evidence type="ECO:0000313" key="8">
    <source>
        <dbReference type="Proteomes" id="UP000230852"/>
    </source>
</evidence>
<protein>
    <recommendedName>
        <fullName evidence="4 5">Large ribosomal subunit protein uL24</fullName>
    </recommendedName>
</protein>
<comment type="function">
    <text evidence="5">One of two assembly initiator proteins, it binds directly to the 5'-end of the 23S rRNA, where it nucleates assembly of the 50S subunit.</text>
</comment>
<dbReference type="GO" id="GO:1990904">
    <property type="term" value="C:ribonucleoprotein complex"/>
    <property type="evidence" value="ECO:0007669"/>
    <property type="project" value="UniProtKB-KW"/>
</dbReference>
<dbReference type="HAMAP" id="MF_01326_B">
    <property type="entry name" value="Ribosomal_uL24_B"/>
    <property type="match status" value="1"/>
</dbReference>
<dbReference type="Pfam" id="PF17136">
    <property type="entry name" value="ribosomal_L24"/>
    <property type="match status" value="1"/>
</dbReference>
<dbReference type="GO" id="GO:0019843">
    <property type="term" value="F:rRNA binding"/>
    <property type="evidence" value="ECO:0007669"/>
    <property type="project" value="UniProtKB-UniRule"/>
</dbReference>
<evidence type="ECO:0000259" key="6">
    <source>
        <dbReference type="SMART" id="SM00739"/>
    </source>
</evidence>
<dbReference type="GO" id="GO:0006412">
    <property type="term" value="P:translation"/>
    <property type="evidence" value="ECO:0007669"/>
    <property type="project" value="UniProtKB-UniRule"/>
</dbReference>
<comment type="similarity">
    <text evidence="1 5">Belongs to the universal ribosomal protein uL24 family.</text>
</comment>
<name>A0A2H0TZ24_9BACT</name>
<evidence type="ECO:0000313" key="7">
    <source>
        <dbReference type="EMBL" id="PIR78477.1"/>
    </source>
</evidence>
<dbReference type="Gene3D" id="2.30.30.30">
    <property type="match status" value="1"/>
</dbReference>
<evidence type="ECO:0000256" key="3">
    <source>
        <dbReference type="ARBA" id="ARBA00023274"/>
    </source>
</evidence>
<dbReference type="GO" id="GO:0003735">
    <property type="term" value="F:structural constituent of ribosome"/>
    <property type="evidence" value="ECO:0007669"/>
    <property type="project" value="InterPro"/>
</dbReference>
<dbReference type="InterPro" id="IPR041988">
    <property type="entry name" value="Ribosomal_uL24_KOW"/>
</dbReference>
<evidence type="ECO:0000256" key="2">
    <source>
        <dbReference type="ARBA" id="ARBA00022980"/>
    </source>
</evidence>
<keyword evidence="5" id="KW-0694">RNA-binding</keyword>
<accession>A0A2H0TZ24</accession>
<dbReference type="InterPro" id="IPR057264">
    <property type="entry name" value="Ribosomal_uL24_C"/>
</dbReference>
<dbReference type="GO" id="GO:0005840">
    <property type="term" value="C:ribosome"/>
    <property type="evidence" value="ECO:0007669"/>
    <property type="project" value="UniProtKB-KW"/>
</dbReference>
<gene>
    <name evidence="5" type="primary">rplX</name>
    <name evidence="7" type="ORF">COU28_01415</name>
</gene>
<dbReference type="InterPro" id="IPR014722">
    <property type="entry name" value="Rib_uL2_dom2"/>
</dbReference>
<keyword evidence="5" id="KW-0699">rRNA-binding</keyword>